<evidence type="ECO:0000313" key="4">
    <source>
        <dbReference type="EMBL" id="KQK30166.1"/>
    </source>
</evidence>
<evidence type="ECO:0000259" key="3">
    <source>
        <dbReference type="SMART" id="SM00062"/>
    </source>
</evidence>
<name>A0A0Q3PK99_9HYPH</name>
<accession>A0A0Q3PK99</accession>
<dbReference type="InterPro" id="IPR001638">
    <property type="entry name" value="Solute-binding_3/MltF_N"/>
</dbReference>
<dbReference type="STRING" id="53254.SAMN05660750_04348"/>
<proteinExistence type="predicted"/>
<evidence type="ECO:0000313" key="5">
    <source>
        <dbReference type="EMBL" id="SKC11432.1"/>
    </source>
</evidence>
<dbReference type="Gene3D" id="3.40.190.10">
    <property type="entry name" value="Periplasmic binding protein-like II"/>
    <property type="match status" value="2"/>
</dbReference>
<dbReference type="AlphaFoldDB" id="A0A0Q3PK99"/>
<organism evidence="4 6">
    <name type="scientific">Bosea thiooxidans</name>
    <dbReference type="NCBI Taxonomy" id="53254"/>
    <lineage>
        <taxon>Bacteria</taxon>
        <taxon>Pseudomonadati</taxon>
        <taxon>Pseudomonadota</taxon>
        <taxon>Alphaproteobacteria</taxon>
        <taxon>Hyphomicrobiales</taxon>
        <taxon>Boseaceae</taxon>
        <taxon>Bosea</taxon>
    </lineage>
</organism>
<dbReference type="SMART" id="SM00062">
    <property type="entry name" value="PBPb"/>
    <property type="match status" value="1"/>
</dbReference>
<dbReference type="Proteomes" id="UP000051562">
    <property type="component" value="Unassembled WGS sequence"/>
</dbReference>
<dbReference type="EMBL" id="LMAR01000042">
    <property type="protein sequence ID" value="KQK30166.1"/>
    <property type="molecule type" value="Genomic_DNA"/>
</dbReference>
<evidence type="ECO:0000313" key="6">
    <source>
        <dbReference type="Proteomes" id="UP000051562"/>
    </source>
</evidence>
<feature type="signal peptide" evidence="2">
    <location>
        <begin position="1"/>
        <end position="27"/>
    </location>
</feature>
<feature type="domain" description="Solute-binding protein family 3/N-terminal" evidence="3">
    <location>
        <begin position="39"/>
        <end position="263"/>
    </location>
</feature>
<dbReference type="Pfam" id="PF00497">
    <property type="entry name" value="SBP_bac_3"/>
    <property type="match status" value="1"/>
</dbReference>
<dbReference type="RefSeq" id="WP_055728569.1">
    <property type="nucleotide sequence ID" value="NZ_FUYX01000015.1"/>
</dbReference>
<evidence type="ECO:0000313" key="7">
    <source>
        <dbReference type="Proteomes" id="UP000190130"/>
    </source>
</evidence>
<evidence type="ECO:0000256" key="2">
    <source>
        <dbReference type="SAM" id="SignalP"/>
    </source>
</evidence>
<gene>
    <name evidence="4" type="ORF">ARD30_15035</name>
    <name evidence="5" type="ORF">SAMN05660750_04348</name>
</gene>
<keyword evidence="1 2" id="KW-0732">Signal</keyword>
<sequence>MLKRIAAMTMAAALAAAAALSATAAKAGPTLDRIIKEKKMVVGVAPWNRFVLLNPKTGEYEGFIADDIRNFEQMTGIKVQFVNTTWSGLVAGLQAGQWDVVMSGLGATPERATAVAFTDPIGYLSSTAMVRADSPVQNFEDLDKAGNVVSVVTGTAAQQFAQRSFKNAKVTPLSDTAAAVLEVMQGRSTAYIGDSVSNALRAEERPTELRNVRFAPDKTEWTSMNHAVRYGDLDLVVFLNTYVRAMQLRGWYRSLADKWKLPPELATGPR</sequence>
<feature type="chain" id="PRO_5014520565" evidence="2">
    <location>
        <begin position="28"/>
        <end position="270"/>
    </location>
</feature>
<dbReference type="PANTHER" id="PTHR35936:SF17">
    <property type="entry name" value="ARGININE-BINDING EXTRACELLULAR PROTEIN ARTP"/>
    <property type="match status" value="1"/>
</dbReference>
<evidence type="ECO:0000256" key="1">
    <source>
        <dbReference type="ARBA" id="ARBA00022729"/>
    </source>
</evidence>
<dbReference type="PANTHER" id="PTHR35936">
    <property type="entry name" value="MEMBRANE-BOUND LYTIC MUREIN TRANSGLYCOSYLASE F"/>
    <property type="match status" value="1"/>
</dbReference>
<dbReference type="SUPFAM" id="SSF53850">
    <property type="entry name" value="Periplasmic binding protein-like II"/>
    <property type="match status" value="1"/>
</dbReference>
<dbReference type="Proteomes" id="UP000190130">
    <property type="component" value="Unassembled WGS sequence"/>
</dbReference>
<reference evidence="5 7" key="2">
    <citation type="submission" date="2017-02" db="EMBL/GenBank/DDBJ databases">
        <authorList>
            <person name="Peterson S.W."/>
        </authorList>
    </citation>
    <scope>NUCLEOTIDE SEQUENCE [LARGE SCALE GENOMIC DNA]</scope>
    <source>
        <strain evidence="5 7">DSM 9653</strain>
    </source>
</reference>
<dbReference type="EMBL" id="FUYX01000015">
    <property type="protein sequence ID" value="SKC11432.1"/>
    <property type="molecule type" value="Genomic_DNA"/>
</dbReference>
<reference evidence="4 6" key="1">
    <citation type="submission" date="2015-10" db="EMBL/GenBank/DDBJ databases">
        <title>Draft genome of Bosea thiooxidans.</title>
        <authorList>
            <person name="Wang X."/>
        </authorList>
    </citation>
    <scope>NUCLEOTIDE SEQUENCE [LARGE SCALE GENOMIC DNA]</scope>
    <source>
        <strain evidence="4 6">CGMCC 9174</strain>
    </source>
</reference>
<protein>
    <submittedName>
        <fullName evidence="5">Polar amino acid transport system substrate-binding protein</fullName>
    </submittedName>
</protein>
<keyword evidence="6" id="KW-1185">Reference proteome</keyword>